<evidence type="ECO:0000259" key="1">
    <source>
        <dbReference type="Pfam" id="PF13229"/>
    </source>
</evidence>
<dbReference type="EMBL" id="BARU01019287">
    <property type="protein sequence ID" value="GAH50920.1"/>
    <property type="molecule type" value="Genomic_DNA"/>
</dbReference>
<dbReference type="Pfam" id="PF13229">
    <property type="entry name" value="Beta_helix"/>
    <property type="match status" value="1"/>
</dbReference>
<dbReference type="InterPro" id="IPR012334">
    <property type="entry name" value="Pectin_lyas_fold"/>
</dbReference>
<feature type="domain" description="Right handed beta helix" evidence="1">
    <location>
        <begin position="152"/>
        <end position="271"/>
    </location>
</feature>
<organism evidence="2">
    <name type="scientific">marine sediment metagenome</name>
    <dbReference type="NCBI Taxonomy" id="412755"/>
    <lineage>
        <taxon>unclassified sequences</taxon>
        <taxon>metagenomes</taxon>
        <taxon>ecological metagenomes</taxon>
    </lineage>
</organism>
<dbReference type="SUPFAM" id="SSF51126">
    <property type="entry name" value="Pectin lyase-like"/>
    <property type="match status" value="1"/>
</dbReference>
<gene>
    <name evidence="2" type="ORF">S03H2_31775</name>
</gene>
<evidence type="ECO:0000313" key="2">
    <source>
        <dbReference type="EMBL" id="GAH50920.1"/>
    </source>
</evidence>
<protein>
    <recommendedName>
        <fullName evidence="1">Right handed beta helix domain-containing protein</fullName>
    </recommendedName>
</protein>
<proteinExistence type="predicted"/>
<dbReference type="SMART" id="SM00710">
    <property type="entry name" value="PbH1"/>
    <property type="match status" value="3"/>
</dbReference>
<dbReference type="AlphaFoldDB" id="X1H1D5"/>
<name>X1H1D5_9ZZZZ</name>
<sequence length="285" mass="31122">MSIGMPYAYMYDQNNQKVGLTNYAHQFFVDGVHGADGNNGRDWAHAFPTIQAALDARGTLYEAEAGDKKYAIIWIKPGVYAEELTGDLDDHNFFACHLIGLGLRGSDSQAQIRPGPGEGSCFTGIANGLHLANLRFEIDEDVPIFDMGIFNNSLIEDCTFAYFNDADGGIGIDTEDCKHLTVRRCSFEHGSEGEFNYGMYFRGGVNKYCHNCRIHDNTIFAQVAGIWIQGAPPCVASLTVIWNNRIIGRQAAFIGIDDNQGDSYVIDNFITALAGDAIDHAGGVG</sequence>
<dbReference type="InterPro" id="IPR011050">
    <property type="entry name" value="Pectin_lyase_fold/virulence"/>
</dbReference>
<dbReference type="InterPro" id="IPR006626">
    <property type="entry name" value="PbH1"/>
</dbReference>
<accession>X1H1D5</accession>
<dbReference type="InterPro" id="IPR039448">
    <property type="entry name" value="Beta_helix"/>
</dbReference>
<feature type="non-terminal residue" evidence="2">
    <location>
        <position position="285"/>
    </location>
</feature>
<dbReference type="Gene3D" id="2.160.20.10">
    <property type="entry name" value="Single-stranded right-handed beta-helix, Pectin lyase-like"/>
    <property type="match status" value="1"/>
</dbReference>
<comment type="caution">
    <text evidence="2">The sequence shown here is derived from an EMBL/GenBank/DDBJ whole genome shotgun (WGS) entry which is preliminary data.</text>
</comment>
<reference evidence="2" key="1">
    <citation type="journal article" date="2014" name="Front. Microbiol.">
        <title>High frequency of phylogenetically diverse reductive dehalogenase-homologous genes in deep subseafloor sedimentary metagenomes.</title>
        <authorList>
            <person name="Kawai M."/>
            <person name="Futagami T."/>
            <person name="Toyoda A."/>
            <person name="Takaki Y."/>
            <person name="Nishi S."/>
            <person name="Hori S."/>
            <person name="Arai W."/>
            <person name="Tsubouchi T."/>
            <person name="Morono Y."/>
            <person name="Uchiyama I."/>
            <person name="Ito T."/>
            <person name="Fujiyama A."/>
            <person name="Inagaki F."/>
            <person name="Takami H."/>
        </authorList>
    </citation>
    <scope>NUCLEOTIDE SEQUENCE</scope>
    <source>
        <strain evidence="2">Expedition CK06-06</strain>
    </source>
</reference>